<dbReference type="EMBL" id="FOAD01000003">
    <property type="protein sequence ID" value="SEL24056.1"/>
    <property type="molecule type" value="Genomic_DNA"/>
</dbReference>
<comment type="similarity">
    <text evidence="7">Belongs to the binding-protein-dependent transport system permease family.</text>
</comment>
<reference evidence="9 10" key="1">
    <citation type="submission" date="2016-10" db="EMBL/GenBank/DDBJ databases">
        <authorList>
            <person name="de Groot N.N."/>
        </authorList>
    </citation>
    <scope>NUCLEOTIDE SEQUENCE [LARGE SCALE GENOMIC DNA]</scope>
    <source>
        <strain evidence="9 10">CDM_5</strain>
    </source>
</reference>
<organism evidence="9 10">
    <name type="scientific">Haloferax larsenii</name>
    <dbReference type="NCBI Taxonomy" id="302484"/>
    <lineage>
        <taxon>Archaea</taxon>
        <taxon>Methanobacteriati</taxon>
        <taxon>Methanobacteriota</taxon>
        <taxon>Stenosarchaea group</taxon>
        <taxon>Halobacteria</taxon>
        <taxon>Halobacteriales</taxon>
        <taxon>Haloferacaceae</taxon>
        <taxon>Haloferax</taxon>
    </lineage>
</organism>
<keyword evidence="3" id="KW-1003">Cell membrane</keyword>
<evidence type="ECO:0000256" key="7">
    <source>
        <dbReference type="RuleBase" id="RU363032"/>
    </source>
</evidence>
<evidence type="ECO:0000256" key="2">
    <source>
        <dbReference type="ARBA" id="ARBA00022448"/>
    </source>
</evidence>
<dbReference type="AlphaFoldDB" id="A0A1H7NKP7"/>
<dbReference type="InterPro" id="IPR000515">
    <property type="entry name" value="MetI-like"/>
</dbReference>
<dbReference type="CDD" id="cd06261">
    <property type="entry name" value="TM_PBP2"/>
    <property type="match status" value="1"/>
</dbReference>
<dbReference type="PROSITE" id="PS50928">
    <property type="entry name" value="ABC_TM1"/>
    <property type="match status" value="1"/>
</dbReference>
<dbReference type="SUPFAM" id="SSF161098">
    <property type="entry name" value="MetI-like"/>
    <property type="match status" value="1"/>
</dbReference>
<evidence type="ECO:0000313" key="10">
    <source>
        <dbReference type="Proteomes" id="UP000183894"/>
    </source>
</evidence>
<feature type="transmembrane region" description="Helical" evidence="7">
    <location>
        <begin position="235"/>
        <end position="255"/>
    </location>
</feature>
<keyword evidence="2 7" id="KW-0813">Transport</keyword>
<dbReference type="Pfam" id="PF00528">
    <property type="entry name" value="BPD_transp_1"/>
    <property type="match status" value="1"/>
</dbReference>
<evidence type="ECO:0000256" key="1">
    <source>
        <dbReference type="ARBA" id="ARBA00004651"/>
    </source>
</evidence>
<dbReference type="PANTHER" id="PTHR30151:SF0">
    <property type="entry name" value="ABC TRANSPORTER PERMEASE PROTEIN MJ0413-RELATED"/>
    <property type="match status" value="1"/>
</dbReference>
<feature type="transmembrane region" description="Helical" evidence="7">
    <location>
        <begin position="122"/>
        <end position="152"/>
    </location>
</feature>
<evidence type="ECO:0000256" key="5">
    <source>
        <dbReference type="ARBA" id="ARBA00022989"/>
    </source>
</evidence>
<dbReference type="Proteomes" id="UP000183894">
    <property type="component" value="Unassembled WGS sequence"/>
</dbReference>
<keyword evidence="4 7" id="KW-0812">Transmembrane</keyword>
<dbReference type="GO" id="GO:0055085">
    <property type="term" value="P:transmembrane transport"/>
    <property type="evidence" value="ECO:0007669"/>
    <property type="project" value="InterPro"/>
</dbReference>
<dbReference type="Gene3D" id="1.10.3720.10">
    <property type="entry name" value="MetI-like"/>
    <property type="match status" value="1"/>
</dbReference>
<dbReference type="RefSeq" id="WP_074793364.1">
    <property type="nucleotide sequence ID" value="NZ_FOAD01000003.1"/>
</dbReference>
<gene>
    <name evidence="9" type="ORF">SAMN04488691_103359</name>
</gene>
<evidence type="ECO:0000259" key="8">
    <source>
        <dbReference type="PROSITE" id="PS50928"/>
    </source>
</evidence>
<evidence type="ECO:0000256" key="6">
    <source>
        <dbReference type="ARBA" id="ARBA00023136"/>
    </source>
</evidence>
<dbReference type="InterPro" id="IPR035906">
    <property type="entry name" value="MetI-like_sf"/>
</dbReference>
<dbReference type="OrthoDB" id="50379at2157"/>
<evidence type="ECO:0000256" key="3">
    <source>
        <dbReference type="ARBA" id="ARBA00022475"/>
    </source>
</evidence>
<name>A0A1H7NKP7_HALLR</name>
<accession>A0A1H7NKP7</accession>
<feature type="transmembrane region" description="Helical" evidence="7">
    <location>
        <begin position="82"/>
        <end position="102"/>
    </location>
</feature>
<feature type="transmembrane region" description="Helical" evidence="7">
    <location>
        <begin position="31"/>
        <end position="51"/>
    </location>
</feature>
<evidence type="ECO:0000256" key="4">
    <source>
        <dbReference type="ARBA" id="ARBA00022692"/>
    </source>
</evidence>
<proteinExistence type="inferred from homology"/>
<dbReference type="PANTHER" id="PTHR30151">
    <property type="entry name" value="ALKANE SULFONATE ABC TRANSPORTER-RELATED, MEMBRANE SUBUNIT"/>
    <property type="match status" value="1"/>
</dbReference>
<dbReference type="GO" id="GO:0005886">
    <property type="term" value="C:plasma membrane"/>
    <property type="evidence" value="ECO:0007669"/>
    <property type="project" value="UniProtKB-SubCell"/>
</dbReference>
<sequence>MKTESTNRSEFGSVPEGVKATIGVLTRSSPVLALLFLWQALGFVGALPVYVPAPTTIVNHLFVMFAEGTLVKNAWATLQLVYVGFFGGAALGIVLGVLTGRITLFGRLFDPLVSMTYPIPKIALFPIFVIWFGIGFMSKAIVVFLAAFYPVYIHTFDGVRGVPELHVWSAQNFDASRFQILTEVVIPDSLPQILSGLRVGLALAFIVVFSAELIQSDLGLGQLALQARQFNNYELMFSSISVIALFGVFHDRLLLLIRRRLLYYQEGDER</sequence>
<keyword evidence="6 7" id="KW-0472">Membrane</keyword>
<feature type="domain" description="ABC transmembrane type-1" evidence="8">
    <location>
        <begin position="74"/>
        <end position="258"/>
    </location>
</feature>
<keyword evidence="5 7" id="KW-1133">Transmembrane helix</keyword>
<evidence type="ECO:0000313" key="9">
    <source>
        <dbReference type="EMBL" id="SEL24056.1"/>
    </source>
</evidence>
<comment type="subcellular location">
    <subcellularLocation>
        <location evidence="1 7">Cell membrane</location>
        <topology evidence="1 7">Multi-pass membrane protein</topology>
    </subcellularLocation>
</comment>
<protein>
    <submittedName>
        <fullName evidence="9">Sulfonate transport system permease protein</fullName>
    </submittedName>
</protein>